<dbReference type="Pfam" id="PF03703">
    <property type="entry name" value="bPH_2"/>
    <property type="match status" value="3"/>
</dbReference>
<keyword evidence="1" id="KW-0472">Membrane</keyword>
<feature type="transmembrane region" description="Helical" evidence="1">
    <location>
        <begin position="40"/>
        <end position="65"/>
    </location>
</feature>
<dbReference type="PANTHER" id="PTHR34473:SF2">
    <property type="entry name" value="UPF0699 TRANSMEMBRANE PROTEIN YDBT"/>
    <property type="match status" value="1"/>
</dbReference>
<evidence type="ECO:0000256" key="1">
    <source>
        <dbReference type="SAM" id="Phobius"/>
    </source>
</evidence>
<accession>A0A5C7FP69</accession>
<feature type="domain" description="YdbS-like PH" evidence="2">
    <location>
        <begin position="408"/>
        <end position="487"/>
    </location>
</feature>
<dbReference type="PIRSF" id="PIRSF026631">
    <property type="entry name" value="UCP026631"/>
    <property type="match status" value="1"/>
</dbReference>
<evidence type="ECO:0000313" key="4">
    <source>
        <dbReference type="Proteomes" id="UP000321816"/>
    </source>
</evidence>
<protein>
    <submittedName>
        <fullName evidence="3">PH domain-containing protein</fullName>
    </submittedName>
</protein>
<feature type="domain" description="YdbS-like PH" evidence="2">
    <location>
        <begin position="271"/>
        <end position="344"/>
    </location>
</feature>
<evidence type="ECO:0000259" key="2">
    <source>
        <dbReference type="Pfam" id="PF03703"/>
    </source>
</evidence>
<keyword evidence="1" id="KW-0812">Transmembrane</keyword>
<organism evidence="3 4">
    <name type="scientific">Alkalicoccus halolimnae</name>
    <dbReference type="NCBI Taxonomy" id="1667239"/>
    <lineage>
        <taxon>Bacteria</taxon>
        <taxon>Bacillati</taxon>
        <taxon>Bacillota</taxon>
        <taxon>Bacilli</taxon>
        <taxon>Bacillales</taxon>
        <taxon>Bacillaceae</taxon>
        <taxon>Alkalicoccus</taxon>
    </lineage>
</organism>
<dbReference type="InterPro" id="IPR005182">
    <property type="entry name" value="YdbS-like_PH"/>
</dbReference>
<dbReference type="Proteomes" id="UP000321816">
    <property type="component" value="Chromosome"/>
</dbReference>
<feature type="transmembrane region" description="Helical" evidence="1">
    <location>
        <begin position="12"/>
        <end position="34"/>
    </location>
</feature>
<feature type="transmembrane region" description="Helical" evidence="1">
    <location>
        <begin position="236"/>
        <end position="261"/>
    </location>
</feature>
<name>A0A5C7FP69_9BACI</name>
<proteinExistence type="predicted"/>
<keyword evidence="4" id="KW-1185">Reference proteome</keyword>
<feature type="transmembrane region" description="Helical" evidence="1">
    <location>
        <begin position="192"/>
        <end position="216"/>
    </location>
</feature>
<feature type="transmembrane region" description="Helical" evidence="1">
    <location>
        <begin position="372"/>
        <end position="396"/>
    </location>
</feature>
<sequence>MNNWQRQHPAAIFISFLGSIKQLVITIIVVFIFGQSSDGISSIFIFIFFGFILAGSLISGFIGWWKFKYYLKPDELQVKQGLIFKKNRFIRRDRVQSIDINAKVVQRLFGLVELKIETAGGGSEPEFRLIALKRHQAEEIKKELLERKNHYSGHEEAFYGEISEGISHALMPDPEPEKPVQSFKWELTIFRLIVAAVTSSGVGIAATFMAAVLSQAPQFLPDWLINIAIGWVVQSSLAYIGMFLVTVLLSAWVFTIISTVLKYGMFTINKQGKDIHISRGILEQRQLTLNANRINAVRIVQNVLRQPFGFCSVYVESAGGGTKEEDLSTILLPLCRRNEVESLLMEIVPEYSFEPKYETLPRESMRRYMIKLIVPALIAAGASTYFLPYGWLAFLLPAASGFLGFVQYKTAGICTVTDYICIRSRQISKSEVFLPKNRIQDMETVQNPLQKLDNLFTIHVSVLTTVIGKTFSLKHISSEQKEKFMEWYSYENDIFTSSVNQKGTPELEEN</sequence>
<dbReference type="InterPro" id="IPR014529">
    <property type="entry name" value="UCP026631"/>
</dbReference>
<dbReference type="OrthoDB" id="2195155at2"/>
<dbReference type="PANTHER" id="PTHR34473">
    <property type="entry name" value="UPF0699 TRANSMEMBRANE PROTEIN YDBS"/>
    <property type="match status" value="1"/>
</dbReference>
<keyword evidence="1" id="KW-1133">Transmembrane helix</keyword>
<reference evidence="3 4" key="1">
    <citation type="submission" date="2024-01" db="EMBL/GenBank/DDBJ databases">
        <title>Complete Genome Sequence of Alkalicoccus halolimnae BZ-SZ-XJ29T, a Moderately Halophilic Bacterium Isolated from a Salt Lake.</title>
        <authorList>
            <person name="Zhao B."/>
        </authorList>
    </citation>
    <scope>NUCLEOTIDE SEQUENCE [LARGE SCALE GENOMIC DNA]</scope>
    <source>
        <strain evidence="3 4">BZ-SZ-XJ29</strain>
    </source>
</reference>
<dbReference type="AlphaFoldDB" id="A0A5C7FP69"/>
<evidence type="ECO:0000313" key="3">
    <source>
        <dbReference type="EMBL" id="WWD81520.1"/>
    </source>
</evidence>
<dbReference type="KEGG" id="ahal:FTX54_008275"/>
<dbReference type="RefSeq" id="WP_147802133.1">
    <property type="nucleotide sequence ID" value="NZ_CP144914.1"/>
</dbReference>
<gene>
    <name evidence="3" type="ORF">FTX54_008275</name>
</gene>
<feature type="domain" description="YdbS-like PH" evidence="2">
    <location>
        <begin position="64"/>
        <end position="143"/>
    </location>
</feature>
<dbReference type="EMBL" id="CP144914">
    <property type="protein sequence ID" value="WWD81520.1"/>
    <property type="molecule type" value="Genomic_DNA"/>
</dbReference>